<protein>
    <submittedName>
        <fullName evidence="4">DUF1214 domain-containing protein</fullName>
    </submittedName>
</protein>
<dbReference type="PIRSF" id="PIRSF009471">
    <property type="entry name" value="UCP009471"/>
    <property type="match status" value="1"/>
</dbReference>
<dbReference type="SUPFAM" id="SSF160935">
    <property type="entry name" value="VPA0735-like"/>
    <property type="match status" value="1"/>
</dbReference>
<dbReference type="InterPro" id="IPR010621">
    <property type="entry name" value="DUF1214"/>
</dbReference>
<evidence type="ECO:0000256" key="2">
    <source>
        <dbReference type="SAM" id="Phobius"/>
    </source>
</evidence>
<organism evidence="4 5">
    <name type="scientific">Roseibium porphyridii</name>
    <dbReference type="NCBI Taxonomy" id="2866279"/>
    <lineage>
        <taxon>Bacteria</taxon>
        <taxon>Pseudomonadati</taxon>
        <taxon>Pseudomonadota</taxon>
        <taxon>Alphaproteobacteria</taxon>
        <taxon>Hyphomicrobiales</taxon>
        <taxon>Stappiaceae</taxon>
        <taxon>Roseibium</taxon>
    </lineage>
</organism>
<name>A0ABY8FBL2_9HYPH</name>
<keyword evidence="2" id="KW-0472">Membrane</keyword>
<dbReference type="Pfam" id="PF06742">
    <property type="entry name" value="DUF1214"/>
    <property type="match status" value="1"/>
</dbReference>
<dbReference type="Proteomes" id="UP001209803">
    <property type="component" value="Chromosome"/>
</dbReference>
<proteinExistence type="predicted"/>
<dbReference type="RefSeq" id="WP_265684647.1">
    <property type="nucleotide sequence ID" value="NZ_CP120863.1"/>
</dbReference>
<dbReference type="Gene3D" id="2.60.120.600">
    <property type="entry name" value="Domain of unknown function DUF1214, C-terminal domain"/>
    <property type="match status" value="1"/>
</dbReference>
<accession>A0ABY8FBL2</accession>
<keyword evidence="2" id="KW-0812">Transmembrane</keyword>
<keyword evidence="2" id="KW-1133">Transmembrane helix</keyword>
<feature type="region of interest" description="Disordered" evidence="1">
    <location>
        <begin position="1"/>
        <end position="23"/>
    </location>
</feature>
<feature type="transmembrane region" description="Helical" evidence="2">
    <location>
        <begin position="48"/>
        <end position="70"/>
    </location>
</feature>
<dbReference type="InterPro" id="IPR012038">
    <property type="entry name" value="UCP009471"/>
</dbReference>
<evidence type="ECO:0000259" key="3">
    <source>
        <dbReference type="Pfam" id="PF06742"/>
    </source>
</evidence>
<dbReference type="EMBL" id="CP120863">
    <property type="protein sequence ID" value="WFE92164.1"/>
    <property type="molecule type" value="Genomic_DNA"/>
</dbReference>
<keyword evidence="5" id="KW-1185">Reference proteome</keyword>
<reference evidence="4 5" key="1">
    <citation type="submission" date="2023-03" db="EMBL/GenBank/DDBJ databases">
        <title>Roseibium porphyridii sp. nov. and Roseibium rhodosorbium sp. nov. isolated from marine algae, Porphyridium cruentum and Rhodosorus marinus, respectively.</title>
        <authorList>
            <person name="Lee M.W."/>
            <person name="Choi B.J."/>
            <person name="Lee J.K."/>
            <person name="Choi D.G."/>
            <person name="Baek J.H."/>
            <person name="Bayburt H."/>
            <person name="Kim J.M."/>
            <person name="Han D.M."/>
            <person name="Kim K.H."/>
            <person name="Jeon C.O."/>
        </authorList>
    </citation>
    <scope>NUCLEOTIDE SEQUENCE [LARGE SCALE GENOMIC DNA]</scope>
    <source>
        <strain evidence="4 5">KMA01</strain>
    </source>
</reference>
<evidence type="ECO:0000256" key="1">
    <source>
        <dbReference type="SAM" id="MobiDB-lite"/>
    </source>
</evidence>
<sequence>MTDQSLPHSTHGPENGPADGSSYSEAAWYGEKLPRAIRPYRSHPVRKLATIALVVVLASLLGISTAYLLIEREQPLNAVTIGPWHAYPKAGTADADPYSVAIYTRGAVIPLANGEGLALVAREDSAGHQLDPTCIYRIAGQTPSARLWTLTALDGKGHLVETLPGRGNLVSSDLLRAQDGSFQITAARNPHSGNWLPLAAAAKASDGLRFVLRLYDAPVTTGAALDGVSMPLIERTGCP</sequence>
<feature type="domain" description="DUF1214" evidence="3">
    <location>
        <begin position="116"/>
        <end position="217"/>
    </location>
</feature>
<gene>
    <name evidence="4" type="ORF">K1718_12610</name>
</gene>
<evidence type="ECO:0000313" key="4">
    <source>
        <dbReference type="EMBL" id="WFE92164.1"/>
    </source>
</evidence>
<dbReference type="InterPro" id="IPR037049">
    <property type="entry name" value="DUF1214_C_sf"/>
</dbReference>
<evidence type="ECO:0000313" key="5">
    <source>
        <dbReference type="Proteomes" id="UP001209803"/>
    </source>
</evidence>